<dbReference type="RefSeq" id="XP_028154494.1">
    <property type="nucleotide sequence ID" value="XM_028298693.1"/>
</dbReference>
<reference evidence="2" key="1">
    <citation type="submission" date="2025-08" db="UniProtKB">
        <authorList>
            <consortium name="RefSeq"/>
        </authorList>
    </citation>
    <scope>IDENTIFICATION</scope>
    <source>
        <tissue evidence="2">Whole insect</tissue>
    </source>
</reference>
<proteinExistence type="predicted"/>
<dbReference type="PANTHER" id="PTHR44086">
    <property type="entry name" value="THIOSULFATE SULFURTRANSFERASE RDL2, MITOCHONDRIAL-RELATED"/>
    <property type="match status" value="1"/>
</dbReference>
<accession>A0A6P7GYH7</accession>
<dbReference type="InterPro" id="IPR036873">
    <property type="entry name" value="Rhodanese-like_dom_sf"/>
</dbReference>
<dbReference type="AlphaFoldDB" id="A0A6P7GYH7"/>
<dbReference type="Gene3D" id="3.40.250.10">
    <property type="entry name" value="Rhodanese-like domain"/>
    <property type="match status" value="1"/>
</dbReference>
<sequence>MNLVCLFLQQVILTSFKYINCHLNATPHLHGMDGMDDKVVTYSDMKRLVNDRNALIIDVREVKEVKETGLIENSINIPLSLLRSALTSPKNEFKRTYQREAPNENTLLVFTCKSGNRALKALHEAESLGFKKCRYYKGSWNEWSQKKGS</sequence>
<dbReference type="PROSITE" id="PS50206">
    <property type="entry name" value="RHODANESE_3"/>
    <property type="match status" value="1"/>
</dbReference>
<evidence type="ECO:0000313" key="2">
    <source>
        <dbReference type="RefSeq" id="XP_028154494.1"/>
    </source>
</evidence>
<dbReference type="FunCoup" id="A0A6P7GYH7">
    <property type="interactions" value="57"/>
</dbReference>
<organism evidence="2">
    <name type="scientific">Diabrotica virgifera virgifera</name>
    <name type="common">western corn rootworm</name>
    <dbReference type="NCBI Taxonomy" id="50390"/>
    <lineage>
        <taxon>Eukaryota</taxon>
        <taxon>Metazoa</taxon>
        <taxon>Ecdysozoa</taxon>
        <taxon>Arthropoda</taxon>
        <taxon>Hexapoda</taxon>
        <taxon>Insecta</taxon>
        <taxon>Pterygota</taxon>
        <taxon>Neoptera</taxon>
        <taxon>Endopterygota</taxon>
        <taxon>Coleoptera</taxon>
        <taxon>Polyphaga</taxon>
        <taxon>Cucujiformia</taxon>
        <taxon>Chrysomeloidea</taxon>
        <taxon>Chrysomelidae</taxon>
        <taxon>Galerucinae</taxon>
        <taxon>Diabroticina</taxon>
        <taxon>Diabroticites</taxon>
        <taxon>Diabrotica</taxon>
    </lineage>
</organism>
<protein>
    <submittedName>
        <fullName evidence="2">Rhodanese domain-containing protein CG4456-like</fullName>
    </submittedName>
</protein>
<gene>
    <name evidence="2" type="primary">LOC114348063</name>
</gene>
<evidence type="ECO:0000259" key="1">
    <source>
        <dbReference type="PROSITE" id="PS50206"/>
    </source>
</evidence>
<dbReference type="SUPFAM" id="SSF52821">
    <property type="entry name" value="Rhodanese/Cell cycle control phosphatase"/>
    <property type="match status" value="1"/>
</dbReference>
<dbReference type="Pfam" id="PF00581">
    <property type="entry name" value="Rhodanese"/>
    <property type="match status" value="1"/>
</dbReference>
<feature type="domain" description="Rhodanese" evidence="1">
    <location>
        <begin position="50"/>
        <end position="148"/>
    </location>
</feature>
<dbReference type="PANTHER" id="PTHR44086:SF10">
    <property type="entry name" value="THIOSULFATE SULFURTRANSFERASE_RHODANESE-LIKE DOMAIN-CONTAINING PROTEIN 3"/>
    <property type="match status" value="1"/>
</dbReference>
<dbReference type="InterPro" id="IPR001763">
    <property type="entry name" value="Rhodanese-like_dom"/>
</dbReference>
<name>A0A6P7GYH7_DIAVI</name>
<dbReference type="InParanoid" id="A0A6P7GYH7"/>
<dbReference type="SMART" id="SM00450">
    <property type="entry name" value="RHOD"/>
    <property type="match status" value="1"/>
</dbReference>